<dbReference type="AlphaFoldDB" id="A0A1N6XZR9"/>
<dbReference type="Proteomes" id="UP000186004">
    <property type="component" value="Unassembled WGS sequence"/>
</dbReference>
<protein>
    <submittedName>
        <fullName evidence="2">Ketosteroid isomerase homolog</fullName>
    </submittedName>
</protein>
<sequence>MAGQEGDTVPDSELEAALLGAERRLQAAQRAGDVAALDELLSDQLVAVGPDGGRYGKQDDLVAYHSGTSVIDELVEEQVELLVEGTTGVTFFVGRVAGTFNGSAFAARLRYTRTWVYDADDGWRVLAALITPA</sequence>
<accession>A0A1N6XZR9</accession>
<dbReference type="RefSeq" id="WP_175649178.1">
    <property type="nucleotide sequence ID" value="NZ_FTNF01000006.1"/>
</dbReference>
<dbReference type="Pfam" id="PF14534">
    <property type="entry name" value="DUF4440"/>
    <property type="match status" value="1"/>
</dbReference>
<keyword evidence="2" id="KW-0413">Isomerase</keyword>
<dbReference type="InterPro" id="IPR032710">
    <property type="entry name" value="NTF2-like_dom_sf"/>
</dbReference>
<gene>
    <name evidence="2" type="ORF">SAMN05444858_10676</name>
</gene>
<organism evidence="2 3">
    <name type="scientific">Micromonospora avicenniae</name>
    <dbReference type="NCBI Taxonomy" id="1198245"/>
    <lineage>
        <taxon>Bacteria</taxon>
        <taxon>Bacillati</taxon>
        <taxon>Actinomycetota</taxon>
        <taxon>Actinomycetes</taxon>
        <taxon>Micromonosporales</taxon>
        <taxon>Micromonosporaceae</taxon>
        <taxon>Micromonospora</taxon>
    </lineage>
</organism>
<keyword evidence="3" id="KW-1185">Reference proteome</keyword>
<dbReference type="EMBL" id="FTNF01000006">
    <property type="protein sequence ID" value="SIR07731.1"/>
    <property type="molecule type" value="Genomic_DNA"/>
</dbReference>
<reference evidence="2 3" key="1">
    <citation type="submission" date="2017-01" db="EMBL/GenBank/DDBJ databases">
        <authorList>
            <person name="Mah S.A."/>
            <person name="Swanson W.J."/>
            <person name="Moy G.W."/>
            <person name="Vacquier V.D."/>
        </authorList>
    </citation>
    <scope>NUCLEOTIDE SEQUENCE [LARGE SCALE GENOMIC DNA]</scope>
    <source>
        <strain evidence="2 3">DSM 45758</strain>
    </source>
</reference>
<evidence type="ECO:0000259" key="1">
    <source>
        <dbReference type="Pfam" id="PF14534"/>
    </source>
</evidence>
<dbReference type="SUPFAM" id="SSF54427">
    <property type="entry name" value="NTF2-like"/>
    <property type="match status" value="1"/>
</dbReference>
<dbReference type="Gene3D" id="3.10.450.50">
    <property type="match status" value="1"/>
</dbReference>
<dbReference type="GO" id="GO:0016853">
    <property type="term" value="F:isomerase activity"/>
    <property type="evidence" value="ECO:0007669"/>
    <property type="project" value="UniProtKB-KW"/>
</dbReference>
<evidence type="ECO:0000313" key="3">
    <source>
        <dbReference type="Proteomes" id="UP000186004"/>
    </source>
</evidence>
<name>A0A1N6XZR9_9ACTN</name>
<evidence type="ECO:0000313" key="2">
    <source>
        <dbReference type="EMBL" id="SIR07731.1"/>
    </source>
</evidence>
<dbReference type="InterPro" id="IPR027843">
    <property type="entry name" value="DUF4440"/>
</dbReference>
<feature type="domain" description="DUF4440" evidence="1">
    <location>
        <begin position="19"/>
        <end position="125"/>
    </location>
</feature>
<proteinExistence type="predicted"/>